<protein>
    <submittedName>
        <fullName evidence="2">Uncharacterized protein</fullName>
    </submittedName>
</protein>
<keyword evidence="3" id="KW-1185">Reference proteome</keyword>
<sequence length="173" mass="18942">MKSQIYKIGKYDENLTCVISLWRGRYASSRAIESIRLYIRAKGLERADIRYTDHVAFTNKEYELWFGRPVPGNSESSGQATSNVANQPAAIENAAEAEKNEEIKREDPENSEKAEGEKDSDSNAPTASVVSINHPVELTSGNGGVSGTEAQSLQPPAINEIPPTNREESSGEK</sequence>
<name>A0A2A2K176_9BILA</name>
<feature type="compositionally biased region" description="Basic and acidic residues" evidence="1">
    <location>
        <begin position="96"/>
        <end position="121"/>
    </location>
</feature>
<accession>A0A2A2K176</accession>
<feature type="region of interest" description="Disordered" evidence="1">
    <location>
        <begin position="72"/>
        <end position="173"/>
    </location>
</feature>
<reference evidence="2 3" key="1">
    <citation type="journal article" date="2017" name="Curr. Biol.">
        <title>Genome architecture and evolution of a unichromosomal asexual nematode.</title>
        <authorList>
            <person name="Fradin H."/>
            <person name="Zegar C."/>
            <person name="Gutwein M."/>
            <person name="Lucas J."/>
            <person name="Kovtun M."/>
            <person name="Corcoran D."/>
            <person name="Baugh L.R."/>
            <person name="Kiontke K."/>
            <person name="Gunsalus K."/>
            <person name="Fitch D.H."/>
            <person name="Piano F."/>
        </authorList>
    </citation>
    <scope>NUCLEOTIDE SEQUENCE [LARGE SCALE GENOMIC DNA]</scope>
    <source>
        <strain evidence="2">PF1309</strain>
    </source>
</reference>
<organism evidence="2 3">
    <name type="scientific">Diploscapter pachys</name>
    <dbReference type="NCBI Taxonomy" id="2018661"/>
    <lineage>
        <taxon>Eukaryota</taxon>
        <taxon>Metazoa</taxon>
        <taxon>Ecdysozoa</taxon>
        <taxon>Nematoda</taxon>
        <taxon>Chromadorea</taxon>
        <taxon>Rhabditida</taxon>
        <taxon>Rhabditina</taxon>
        <taxon>Rhabditomorpha</taxon>
        <taxon>Rhabditoidea</taxon>
        <taxon>Rhabditidae</taxon>
        <taxon>Diploscapter</taxon>
    </lineage>
</organism>
<evidence type="ECO:0000256" key="1">
    <source>
        <dbReference type="SAM" id="MobiDB-lite"/>
    </source>
</evidence>
<feature type="compositionally biased region" description="Polar residues" evidence="1">
    <location>
        <begin position="122"/>
        <end position="131"/>
    </location>
</feature>
<feature type="compositionally biased region" description="Polar residues" evidence="1">
    <location>
        <begin position="73"/>
        <end position="86"/>
    </location>
</feature>
<gene>
    <name evidence="2" type="ORF">WR25_04203</name>
</gene>
<dbReference type="AlphaFoldDB" id="A0A2A2K176"/>
<evidence type="ECO:0000313" key="3">
    <source>
        <dbReference type="Proteomes" id="UP000218231"/>
    </source>
</evidence>
<dbReference type="Proteomes" id="UP000218231">
    <property type="component" value="Unassembled WGS sequence"/>
</dbReference>
<evidence type="ECO:0000313" key="2">
    <source>
        <dbReference type="EMBL" id="PAV67674.1"/>
    </source>
</evidence>
<dbReference type="EMBL" id="LIAE01009884">
    <property type="protein sequence ID" value="PAV67674.1"/>
    <property type="molecule type" value="Genomic_DNA"/>
</dbReference>
<comment type="caution">
    <text evidence="2">The sequence shown here is derived from an EMBL/GenBank/DDBJ whole genome shotgun (WGS) entry which is preliminary data.</text>
</comment>
<proteinExistence type="predicted"/>